<proteinExistence type="predicted"/>
<gene>
    <name evidence="1" type="ORF">JIN78_00105</name>
</gene>
<dbReference type="EMBL" id="JAENIO010000001">
    <property type="protein sequence ID" value="MBK1832444.1"/>
    <property type="molecule type" value="Genomic_DNA"/>
</dbReference>
<reference evidence="1" key="1">
    <citation type="submission" date="2021-01" db="EMBL/GenBank/DDBJ databases">
        <title>Modified the classification status of verrucomicrobia.</title>
        <authorList>
            <person name="Feng X."/>
        </authorList>
    </citation>
    <scope>NUCLEOTIDE SEQUENCE</scope>
    <source>
        <strain evidence="1">KCTC 12986</strain>
    </source>
</reference>
<dbReference type="RefSeq" id="WP_200389881.1">
    <property type="nucleotide sequence ID" value="NZ_JAENIO010000001.1"/>
</dbReference>
<accession>A0A934VJC3</accession>
<keyword evidence="2" id="KW-1185">Reference proteome</keyword>
<evidence type="ECO:0000313" key="1">
    <source>
        <dbReference type="EMBL" id="MBK1832444.1"/>
    </source>
</evidence>
<dbReference type="AlphaFoldDB" id="A0A934VJC3"/>
<dbReference type="Proteomes" id="UP000604083">
    <property type="component" value="Unassembled WGS sequence"/>
</dbReference>
<protein>
    <submittedName>
        <fullName evidence="1">Uncharacterized protein</fullName>
    </submittedName>
</protein>
<comment type="caution">
    <text evidence="1">The sequence shown here is derived from an EMBL/GenBank/DDBJ whole genome shotgun (WGS) entry which is preliminary data.</text>
</comment>
<name>A0A934VJC3_9BACT</name>
<organism evidence="1 2">
    <name type="scientific">Roseibacillus ishigakijimensis</name>
    <dbReference type="NCBI Taxonomy" id="454146"/>
    <lineage>
        <taxon>Bacteria</taxon>
        <taxon>Pseudomonadati</taxon>
        <taxon>Verrucomicrobiota</taxon>
        <taxon>Verrucomicrobiia</taxon>
        <taxon>Verrucomicrobiales</taxon>
        <taxon>Verrucomicrobiaceae</taxon>
        <taxon>Roseibacillus</taxon>
    </lineage>
</organism>
<sequence length="180" mass="20292">MSDKMPFLSPWLLSFFLVLTTSLAILICNRITDNQEAGERQKPNNRKDIPVGEIDKKLVGRWEGQSKRIGDGKLHEYIWSINLLPSGKFELSIAFRGSNSEAKLVGYWSVTENLFTFFPENSSAELFPVSSFENEAEIGILGYQASLTRLNDNELEFHLSCVDSLGCDHKLTGNRAESTR</sequence>
<evidence type="ECO:0000313" key="2">
    <source>
        <dbReference type="Proteomes" id="UP000604083"/>
    </source>
</evidence>